<evidence type="ECO:0000313" key="6">
    <source>
        <dbReference type="Proteomes" id="UP000011157"/>
    </source>
</evidence>
<reference evidence="5 6" key="1">
    <citation type="journal article" date="2013" name="J. Bacteriol.">
        <title>Complete Genome Sequence of the Frog Pathogen Mycobacterium ulcerans Ecovar Liflandii.</title>
        <authorList>
            <person name="Tobias N.J."/>
            <person name="Doig K.D."/>
            <person name="Medema M.H."/>
            <person name="Chen H."/>
            <person name="Haring V."/>
            <person name="Moore R."/>
            <person name="Seemann T."/>
            <person name="Stinear T.P."/>
        </authorList>
    </citation>
    <scope>NUCLEOTIDE SEQUENCE [LARGE SCALE GENOMIC DNA]</scope>
    <source>
        <strain evidence="5 6">128FXT</strain>
    </source>
</reference>
<comment type="similarity">
    <text evidence="1">Belongs to the HypE family.</text>
</comment>
<evidence type="ECO:0000259" key="3">
    <source>
        <dbReference type="Pfam" id="PF00586"/>
    </source>
</evidence>
<dbReference type="Gene3D" id="3.30.1330.10">
    <property type="entry name" value="PurM-like, N-terminal domain"/>
    <property type="match status" value="1"/>
</dbReference>
<dbReference type="EMBL" id="CP003899">
    <property type="protein sequence ID" value="AGC61922.1"/>
    <property type="molecule type" value="Genomic_DNA"/>
</dbReference>
<dbReference type="HOGENOM" id="CLU_459919_0_0_11"/>
<dbReference type="PATRIC" id="fig|459424.11.peg.2072"/>
<dbReference type="Pfam" id="PF02769">
    <property type="entry name" value="AIRS_C"/>
    <property type="match status" value="1"/>
</dbReference>
<gene>
    <name evidence="5" type="primary">hypE</name>
    <name evidence="5" type="ordered locus">MULP_02022</name>
</gene>
<dbReference type="AlphaFoldDB" id="L7V735"/>
<proteinExistence type="inferred from homology"/>
<dbReference type="InterPro" id="IPR016188">
    <property type="entry name" value="PurM-like_N"/>
</dbReference>
<dbReference type="Gene3D" id="3.90.650.10">
    <property type="entry name" value="PurM-like C-terminal domain"/>
    <property type="match status" value="1"/>
</dbReference>
<accession>L7V735</accession>
<dbReference type="GO" id="GO:0051604">
    <property type="term" value="P:protein maturation"/>
    <property type="evidence" value="ECO:0007669"/>
    <property type="project" value="TreeGrafter"/>
</dbReference>
<evidence type="ECO:0000259" key="4">
    <source>
        <dbReference type="Pfam" id="PF02769"/>
    </source>
</evidence>
<dbReference type="EC" id="6.3.3.1" evidence="5"/>
<dbReference type="InterPro" id="IPR036921">
    <property type="entry name" value="PurM-like_N_sf"/>
</dbReference>
<dbReference type="InterPro" id="IPR011854">
    <property type="entry name" value="HypE"/>
</dbReference>
<dbReference type="Pfam" id="PF00586">
    <property type="entry name" value="AIRS"/>
    <property type="match status" value="1"/>
</dbReference>
<dbReference type="Proteomes" id="UP000011157">
    <property type="component" value="Chromosome"/>
</dbReference>
<sequence>MTREEPTNFLYPFIDAQEEDPQSLLADLAASAQAKAAESLALRRSTLEANAELLDQAATEMARRFRVGGRLFTFGNGGSCTDSATLAGLFARPPIGTPATSLPAWSLTADQAIITALGNDVGFELVFARQLIARTGRRHCDRHVNQRQFTEPVDRVGRGAAAGSVHRRVRRLRRWRDGGQPERRRLLHRSVTKRASDSGVTGIVGLSVVVGDPRKGRPGSGGGMSKSAGEYLSSGPRFAEGDVIGRIESFRRRRPRLLDEHVTLAHGAGGKASAALIDAVFMEAFRNPLLESLGDGAILTLPSGERVAISTDSFVLQPRRFPGGSIGELAVHGTCNDLAVAGAVPSWISAAFVLEEGFPIEELKQIVADMADAAAKAGVQIVTGDTKVVPKGAADGLFITTTGTGIIPTGRALSADSVRPGDKVLLSGSMGDHGMAVMLARGDLAIEADIHSDTASVSPLVELLMAAAPGTRWLRDATRGGVGTVCNELAQACGFGVLLDEQRLPVAPMVNGACELLGIDPLYVANEGKFIAVVAPEEAEAGLAALQSHPLGADAAEVGEIIAEPAETVILRTGFGGTRIVDMLVGDPLPRIC</sequence>
<dbReference type="GO" id="GO:1901135">
    <property type="term" value="P:carbohydrate derivative metabolic process"/>
    <property type="evidence" value="ECO:0007669"/>
    <property type="project" value="InterPro"/>
</dbReference>
<dbReference type="KEGG" id="mli:MULP_02022"/>
<dbReference type="PANTHER" id="PTHR30303:SF0">
    <property type="entry name" value="CARBAMOYL DEHYDRATASE HYPE"/>
    <property type="match status" value="1"/>
</dbReference>
<dbReference type="GO" id="GO:0097367">
    <property type="term" value="F:carbohydrate derivative binding"/>
    <property type="evidence" value="ECO:0007669"/>
    <property type="project" value="InterPro"/>
</dbReference>
<dbReference type="InterPro" id="IPR010918">
    <property type="entry name" value="PurM-like_C_dom"/>
</dbReference>
<dbReference type="NCBIfam" id="TIGR02124">
    <property type="entry name" value="hypE"/>
    <property type="match status" value="1"/>
</dbReference>
<dbReference type="SUPFAM" id="SSF53697">
    <property type="entry name" value="SIS domain"/>
    <property type="match status" value="1"/>
</dbReference>
<feature type="region of interest" description="Disordered" evidence="2">
    <location>
        <begin position="211"/>
        <end position="232"/>
    </location>
</feature>
<keyword evidence="5" id="KW-0436">Ligase</keyword>
<dbReference type="InterPro" id="IPR036676">
    <property type="entry name" value="PurM-like_C_sf"/>
</dbReference>
<evidence type="ECO:0000313" key="5">
    <source>
        <dbReference type="EMBL" id="AGC61922.1"/>
    </source>
</evidence>
<dbReference type="SUPFAM" id="SSF55326">
    <property type="entry name" value="PurM N-terminal domain-like"/>
    <property type="match status" value="1"/>
</dbReference>
<dbReference type="SUPFAM" id="SSF56042">
    <property type="entry name" value="PurM C-terminal domain-like"/>
    <property type="match status" value="1"/>
</dbReference>
<evidence type="ECO:0000256" key="1">
    <source>
        <dbReference type="ARBA" id="ARBA00006243"/>
    </source>
</evidence>
<dbReference type="PANTHER" id="PTHR30303">
    <property type="entry name" value="HYDROGENASE ISOENZYMES FORMATION PROTEIN HYPE"/>
    <property type="match status" value="1"/>
</dbReference>
<feature type="domain" description="PurM-like C-terminal" evidence="4">
    <location>
        <begin position="419"/>
        <end position="571"/>
    </location>
</feature>
<dbReference type="GO" id="GO:0004641">
    <property type="term" value="F:phosphoribosylformylglycinamidine cyclo-ligase activity"/>
    <property type="evidence" value="ECO:0007669"/>
    <property type="project" value="UniProtKB-EC"/>
</dbReference>
<evidence type="ECO:0000256" key="2">
    <source>
        <dbReference type="SAM" id="MobiDB-lite"/>
    </source>
</evidence>
<dbReference type="CDD" id="cd02197">
    <property type="entry name" value="HypE"/>
    <property type="match status" value="1"/>
</dbReference>
<name>L7V735_MYCL1</name>
<dbReference type="InterPro" id="IPR046348">
    <property type="entry name" value="SIS_dom_sf"/>
</dbReference>
<protein>
    <submittedName>
        <fullName evidence="5">Hydrogenase maturation factor, HypE</fullName>
        <ecNumber evidence="5">6.3.3.1</ecNumber>
    </submittedName>
</protein>
<feature type="domain" description="PurM-like N-terminal" evidence="3">
    <location>
        <begin position="295"/>
        <end position="407"/>
    </location>
</feature>
<organism evidence="5 6">
    <name type="scientific">Mycobacterium liflandii (strain 128FXT)</name>
    <dbReference type="NCBI Taxonomy" id="459424"/>
    <lineage>
        <taxon>Bacteria</taxon>
        <taxon>Bacillati</taxon>
        <taxon>Actinomycetota</taxon>
        <taxon>Actinomycetes</taxon>
        <taxon>Mycobacteriales</taxon>
        <taxon>Mycobacteriaceae</taxon>
        <taxon>Mycobacterium</taxon>
        <taxon>Mycobacterium ulcerans group</taxon>
    </lineage>
</organism>
<keyword evidence="6" id="KW-1185">Reference proteome</keyword>
<dbReference type="Gene3D" id="3.40.50.10490">
    <property type="entry name" value="Glucose-6-phosphate isomerase like protein, domain 1"/>
    <property type="match status" value="1"/>
</dbReference>